<accession>A0A8S5UXQ4</accession>
<protein>
    <submittedName>
        <fullName evidence="1">CAP-associated protein</fullName>
    </submittedName>
</protein>
<organism evidence="1">
    <name type="scientific">Podoviridae sp. ctW0z17</name>
    <dbReference type="NCBI Taxonomy" id="2825254"/>
    <lineage>
        <taxon>Viruses</taxon>
        <taxon>Duplodnaviria</taxon>
        <taxon>Heunggongvirae</taxon>
        <taxon>Uroviricota</taxon>
        <taxon>Caudoviricetes</taxon>
    </lineage>
</organism>
<reference evidence="1" key="1">
    <citation type="journal article" date="2021" name="Proc. Natl. Acad. Sci. U.S.A.">
        <title>A Catalog of Tens of Thousands of Viruses from Human Metagenomes Reveals Hidden Associations with Chronic Diseases.</title>
        <authorList>
            <person name="Tisza M.J."/>
            <person name="Buck C.B."/>
        </authorList>
    </citation>
    <scope>NUCLEOTIDE SEQUENCE</scope>
    <source>
        <strain evidence="1">CtW0z17</strain>
    </source>
</reference>
<sequence length="189" mass="20811">MKKITLVIFAFIFLSIFNLSAKVIAAGSTNVDDLFLINCGPLQAEKYTTINDASRILGEILTENYIYSDGVARSSEATILFENGIITLNYNDKPTINKDDYGKIYKIICTKPNVSTIRGISIGSSENLIVSKYGTPGTIIKNTKAEYNGIVSYWYAYHNKYNPIWALFFGINSKGQTSAIGFTGSVKGI</sequence>
<dbReference type="EMBL" id="BK016161">
    <property type="protein sequence ID" value="DAF99220.1"/>
    <property type="molecule type" value="Genomic_DNA"/>
</dbReference>
<proteinExistence type="predicted"/>
<evidence type="ECO:0000313" key="1">
    <source>
        <dbReference type="EMBL" id="DAF99220.1"/>
    </source>
</evidence>
<name>A0A8S5UXQ4_9CAUD</name>